<proteinExistence type="predicted"/>
<protein>
    <submittedName>
        <fullName evidence="2">Uncharacterized protein</fullName>
    </submittedName>
</protein>
<reference evidence="2" key="1">
    <citation type="submission" date="2020-10" db="EMBL/GenBank/DDBJ databases">
        <title>Connecting structure to function with the recovery of over 1000 high-quality activated sludge metagenome-assembled genomes encoding full-length rRNA genes using long-read sequencing.</title>
        <authorList>
            <person name="Singleton C.M."/>
            <person name="Petriglieri F."/>
            <person name="Kristensen J.M."/>
            <person name="Kirkegaard R.H."/>
            <person name="Michaelsen T.Y."/>
            <person name="Andersen M.H."/>
            <person name="Karst S.M."/>
            <person name="Dueholm M.S."/>
            <person name="Nielsen P.H."/>
            <person name="Albertsen M."/>
        </authorList>
    </citation>
    <scope>NUCLEOTIDE SEQUENCE</scope>
    <source>
        <strain evidence="2">Bjer_18-Q3-R1-45_BAT3C.347</strain>
    </source>
</reference>
<feature type="coiled-coil region" evidence="1">
    <location>
        <begin position="27"/>
        <end position="89"/>
    </location>
</feature>
<dbReference type="EMBL" id="JADJEV010000004">
    <property type="protein sequence ID" value="MBK6974089.1"/>
    <property type="molecule type" value="Genomic_DNA"/>
</dbReference>
<name>A0A9D7E4V2_9PROT</name>
<dbReference type="AlphaFoldDB" id="A0A9D7E4V2"/>
<comment type="caution">
    <text evidence="2">The sequence shown here is derived from an EMBL/GenBank/DDBJ whole genome shotgun (WGS) entry which is preliminary data.</text>
</comment>
<evidence type="ECO:0000313" key="3">
    <source>
        <dbReference type="Proteomes" id="UP000807785"/>
    </source>
</evidence>
<dbReference type="Proteomes" id="UP000807785">
    <property type="component" value="Unassembled WGS sequence"/>
</dbReference>
<accession>A0A9D7E4V2</accession>
<dbReference type="InterPro" id="IPR046703">
    <property type="entry name" value="DUF6776"/>
</dbReference>
<evidence type="ECO:0000313" key="2">
    <source>
        <dbReference type="EMBL" id="MBK6974089.1"/>
    </source>
</evidence>
<dbReference type="Pfam" id="PF20567">
    <property type="entry name" value="DUF6776"/>
    <property type="match status" value="1"/>
</dbReference>
<evidence type="ECO:0000256" key="1">
    <source>
        <dbReference type="SAM" id="Coils"/>
    </source>
</evidence>
<sequence>MAGLAAATLIFGSGFRFSGGVGGPDDIVKLRERIDALENELAQYRSNAQSAGSTLQIERTTREQIERQIKLLEAENSRLKQDVSLFESLAEIDGGGADATITGLSVEPQDEPGHYRYRMLIAVRGANKAEREREFHGQLQMLVKMRHQGKAAIMNLPLPGDPTKDQFRLKFKHFQRVDGGFEVPAGARVTSLEVRLLEKGATKVAKVVNLG</sequence>
<gene>
    <name evidence="2" type="ORF">IPH26_14505</name>
</gene>
<organism evidence="2 3">
    <name type="scientific">Candidatus Methylophosphatis roskildensis</name>
    <dbReference type="NCBI Taxonomy" id="2899263"/>
    <lineage>
        <taxon>Bacteria</taxon>
        <taxon>Pseudomonadati</taxon>
        <taxon>Pseudomonadota</taxon>
        <taxon>Betaproteobacteria</taxon>
        <taxon>Nitrosomonadales</taxon>
        <taxon>Sterolibacteriaceae</taxon>
        <taxon>Candidatus Methylophosphatis</taxon>
    </lineage>
</organism>
<keyword evidence="1" id="KW-0175">Coiled coil</keyword>